<dbReference type="InterPro" id="IPR016177">
    <property type="entry name" value="DNA-bd_dom_sf"/>
</dbReference>
<evidence type="ECO:0000259" key="8">
    <source>
        <dbReference type="PROSITE" id="PS51032"/>
    </source>
</evidence>
<evidence type="ECO:0000256" key="4">
    <source>
        <dbReference type="ARBA" id="ARBA00023125"/>
    </source>
</evidence>
<name>A0AAV1D0Q4_OLDCO</name>
<feature type="compositionally biased region" description="Low complexity" evidence="7">
    <location>
        <begin position="54"/>
        <end position="67"/>
    </location>
</feature>
<keyword evidence="3" id="KW-0805">Transcription regulation</keyword>
<keyword evidence="5" id="KW-0804">Transcription</keyword>
<dbReference type="GO" id="GO:0006952">
    <property type="term" value="P:defense response"/>
    <property type="evidence" value="ECO:0007669"/>
    <property type="project" value="UniProtKB-KW"/>
</dbReference>
<feature type="compositionally biased region" description="Low complexity" evidence="7">
    <location>
        <begin position="84"/>
        <end position="93"/>
    </location>
</feature>
<dbReference type="SUPFAM" id="SSF54171">
    <property type="entry name" value="DNA-binding domain"/>
    <property type="match status" value="1"/>
</dbReference>
<protein>
    <submittedName>
        <fullName evidence="9">OLC1v1038537C1</fullName>
    </submittedName>
</protein>
<dbReference type="EMBL" id="OX459121">
    <property type="protein sequence ID" value="CAI9101255.1"/>
    <property type="molecule type" value="Genomic_DNA"/>
</dbReference>
<dbReference type="GO" id="GO:0009873">
    <property type="term" value="P:ethylene-activated signaling pathway"/>
    <property type="evidence" value="ECO:0007669"/>
    <property type="project" value="InterPro"/>
</dbReference>
<evidence type="ECO:0000256" key="7">
    <source>
        <dbReference type="SAM" id="MobiDB-lite"/>
    </source>
</evidence>
<proteinExistence type="predicted"/>
<gene>
    <name evidence="9" type="ORF">OLC1_LOCUS10885</name>
</gene>
<keyword evidence="4" id="KW-0238">DNA-binding</keyword>
<dbReference type="PRINTS" id="PR00367">
    <property type="entry name" value="ETHRSPELEMNT"/>
</dbReference>
<feature type="domain" description="AP2/ERF" evidence="8">
    <location>
        <begin position="104"/>
        <end position="162"/>
    </location>
</feature>
<sequence length="213" mass="24055">MNSDDLALLEFIEAQLLNDSDFPHMLWPALDSPDHYNQNFHLFENEAQNEAMPSNSSNYSSEITSESLDAADGQQQEEEEVQHELSSSAAAASGKHAPATEWTRYKGVRRRPWGKFAAEIRDPKKKGSRMWLGTYGTPEDAALAYDRAAFQMRGAKARLNFPHLIGSSDFVQPVRVNPRKRGFHQPEFSSEFDSGKRTKFEISFGESVILQID</sequence>
<dbReference type="PANTHER" id="PTHR31190:SF287">
    <property type="entry name" value="DEVELOPMENT RELATED ERF PROTEIN"/>
    <property type="match status" value="1"/>
</dbReference>
<comment type="subcellular location">
    <subcellularLocation>
        <location evidence="1">Nucleus</location>
    </subcellularLocation>
</comment>
<evidence type="ECO:0000313" key="10">
    <source>
        <dbReference type="Proteomes" id="UP001161247"/>
    </source>
</evidence>
<dbReference type="InterPro" id="IPR036955">
    <property type="entry name" value="AP2/ERF_dom_sf"/>
</dbReference>
<evidence type="ECO:0000256" key="1">
    <source>
        <dbReference type="ARBA" id="ARBA00004123"/>
    </source>
</evidence>
<organism evidence="9 10">
    <name type="scientific">Oldenlandia corymbosa var. corymbosa</name>
    <dbReference type="NCBI Taxonomy" id="529605"/>
    <lineage>
        <taxon>Eukaryota</taxon>
        <taxon>Viridiplantae</taxon>
        <taxon>Streptophyta</taxon>
        <taxon>Embryophyta</taxon>
        <taxon>Tracheophyta</taxon>
        <taxon>Spermatophyta</taxon>
        <taxon>Magnoliopsida</taxon>
        <taxon>eudicotyledons</taxon>
        <taxon>Gunneridae</taxon>
        <taxon>Pentapetalae</taxon>
        <taxon>asterids</taxon>
        <taxon>lamiids</taxon>
        <taxon>Gentianales</taxon>
        <taxon>Rubiaceae</taxon>
        <taxon>Rubioideae</taxon>
        <taxon>Spermacoceae</taxon>
        <taxon>Hedyotis-Oldenlandia complex</taxon>
        <taxon>Oldenlandia</taxon>
    </lineage>
</organism>
<dbReference type="InterPro" id="IPR044808">
    <property type="entry name" value="ERF_plant"/>
</dbReference>
<evidence type="ECO:0000256" key="6">
    <source>
        <dbReference type="ARBA" id="ARBA00023242"/>
    </source>
</evidence>
<evidence type="ECO:0000256" key="2">
    <source>
        <dbReference type="ARBA" id="ARBA00022821"/>
    </source>
</evidence>
<dbReference type="InterPro" id="IPR001471">
    <property type="entry name" value="AP2/ERF_dom"/>
</dbReference>
<dbReference type="Proteomes" id="UP001161247">
    <property type="component" value="Chromosome 4"/>
</dbReference>
<keyword evidence="2" id="KW-0611">Plant defense</keyword>
<dbReference type="PANTHER" id="PTHR31190">
    <property type="entry name" value="DNA-BINDING DOMAIN"/>
    <property type="match status" value="1"/>
</dbReference>
<keyword evidence="6" id="KW-0539">Nucleus</keyword>
<evidence type="ECO:0000256" key="3">
    <source>
        <dbReference type="ARBA" id="ARBA00023015"/>
    </source>
</evidence>
<dbReference type="GO" id="GO:0003677">
    <property type="term" value="F:DNA binding"/>
    <property type="evidence" value="ECO:0007669"/>
    <property type="project" value="UniProtKB-KW"/>
</dbReference>
<keyword evidence="10" id="KW-1185">Reference proteome</keyword>
<dbReference type="SMART" id="SM00380">
    <property type="entry name" value="AP2"/>
    <property type="match status" value="1"/>
</dbReference>
<dbReference type="Gene3D" id="3.30.730.10">
    <property type="entry name" value="AP2/ERF domain"/>
    <property type="match status" value="1"/>
</dbReference>
<reference evidence="9" key="1">
    <citation type="submission" date="2023-03" db="EMBL/GenBank/DDBJ databases">
        <authorList>
            <person name="Julca I."/>
        </authorList>
    </citation>
    <scope>NUCLEOTIDE SEQUENCE</scope>
</reference>
<dbReference type="FunFam" id="3.30.730.10:FF:000001">
    <property type="entry name" value="Ethylene-responsive transcription factor 2"/>
    <property type="match status" value="1"/>
</dbReference>
<dbReference type="GO" id="GO:0005634">
    <property type="term" value="C:nucleus"/>
    <property type="evidence" value="ECO:0007669"/>
    <property type="project" value="UniProtKB-SubCell"/>
</dbReference>
<dbReference type="Pfam" id="PF00847">
    <property type="entry name" value="AP2"/>
    <property type="match status" value="1"/>
</dbReference>
<dbReference type="AlphaFoldDB" id="A0AAV1D0Q4"/>
<feature type="region of interest" description="Disordered" evidence="7">
    <location>
        <begin position="49"/>
        <end position="104"/>
    </location>
</feature>
<evidence type="ECO:0000256" key="5">
    <source>
        <dbReference type="ARBA" id="ARBA00023163"/>
    </source>
</evidence>
<dbReference type="GO" id="GO:0003700">
    <property type="term" value="F:DNA-binding transcription factor activity"/>
    <property type="evidence" value="ECO:0007669"/>
    <property type="project" value="InterPro"/>
</dbReference>
<accession>A0AAV1D0Q4</accession>
<evidence type="ECO:0000313" key="9">
    <source>
        <dbReference type="EMBL" id="CAI9101255.1"/>
    </source>
</evidence>
<dbReference type="PROSITE" id="PS51032">
    <property type="entry name" value="AP2_ERF"/>
    <property type="match status" value="1"/>
</dbReference>
<dbReference type="CDD" id="cd00018">
    <property type="entry name" value="AP2"/>
    <property type="match status" value="1"/>
</dbReference>